<dbReference type="InterPro" id="IPR002869">
    <property type="entry name" value="Pyrv_flavodox_OxRed_cen"/>
</dbReference>
<evidence type="ECO:0000256" key="1">
    <source>
        <dbReference type="ARBA" id="ARBA00022448"/>
    </source>
</evidence>
<dbReference type="InterPro" id="IPR011766">
    <property type="entry name" value="TPP_enzyme_TPP-bd"/>
</dbReference>
<dbReference type="GO" id="GO:0016625">
    <property type="term" value="F:oxidoreductase activity, acting on the aldehyde or oxo group of donors, iron-sulfur protein as acceptor"/>
    <property type="evidence" value="ECO:0007669"/>
    <property type="project" value="UniProtKB-ARBA"/>
</dbReference>
<dbReference type="GO" id="GO:0045333">
    <property type="term" value="P:cellular respiration"/>
    <property type="evidence" value="ECO:0007669"/>
    <property type="project" value="UniProtKB-ARBA"/>
</dbReference>
<dbReference type="NCBIfam" id="NF009588">
    <property type="entry name" value="PRK13029.1"/>
    <property type="match status" value="1"/>
</dbReference>
<dbReference type="RefSeq" id="WP_210683456.1">
    <property type="nucleotide sequence ID" value="NZ_JAGMWN010000012.1"/>
</dbReference>
<dbReference type="EMBL" id="JAGMWN010000012">
    <property type="protein sequence ID" value="MBP5858864.1"/>
    <property type="molecule type" value="Genomic_DNA"/>
</dbReference>
<dbReference type="GO" id="GO:0051539">
    <property type="term" value="F:4 iron, 4 sulfur cluster binding"/>
    <property type="evidence" value="ECO:0007669"/>
    <property type="project" value="UniProtKB-KW"/>
</dbReference>
<evidence type="ECO:0000256" key="3">
    <source>
        <dbReference type="ARBA" id="ARBA00022982"/>
    </source>
</evidence>
<dbReference type="SUPFAM" id="SSF52922">
    <property type="entry name" value="TK C-terminal domain-like"/>
    <property type="match status" value="1"/>
</dbReference>
<dbReference type="Gene3D" id="3.40.50.970">
    <property type="match status" value="2"/>
</dbReference>
<keyword evidence="2" id="KW-0479">Metal-binding</keyword>
<organism evidence="8 9">
    <name type="scientific">Marivibrio halodurans</name>
    <dbReference type="NCBI Taxonomy" id="2039722"/>
    <lineage>
        <taxon>Bacteria</taxon>
        <taxon>Pseudomonadati</taxon>
        <taxon>Pseudomonadota</taxon>
        <taxon>Alphaproteobacteria</taxon>
        <taxon>Rhodospirillales</taxon>
        <taxon>Rhodospirillaceae</taxon>
        <taxon>Marivibrio</taxon>
    </lineage>
</organism>
<dbReference type="Gene3D" id="3.40.920.10">
    <property type="entry name" value="Pyruvate-ferredoxin oxidoreductase, PFOR, domain III"/>
    <property type="match status" value="1"/>
</dbReference>
<dbReference type="InterPro" id="IPR051457">
    <property type="entry name" value="2-oxoacid:Fd_oxidoreductase"/>
</dbReference>
<evidence type="ECO:0000256" key="6">
    <source>
        <dbReference type="ARBA" id="ARBA00023014"/>
    </source>
</evidence>
<keyword evidence="4" id="KW-0560">Oxidoreductase</keyword>
<evidence type="ECO:0000256" key="4">
    <source>
        <dbReference type="ARBA" id="ARBA00023002"/>
    </source>
</evidence>
<dbReference type="SUPFAM" id="SSF53323">
    <property type="entry name" value="Pyruvate-ferredoxin oxidoreductase, PFOR, domain III"/>
    <property type="match status" value="1"/>
</dbReference>
<dbReference type="GO" id="GO:0044281">
    <property type="term" value="P:small molecule metabolic process"/>
    <property type="evidence" value="ECO:0007669"/>
    <property type="project" value="UniProtKB-ARBA"/>
</dbReference>
<keyword evidence="6" id="KW-0411">Iron-sulfur</keyword>
<dbReference type="PANTHER" id="PTHR48084">
    <property type="entry name" value="2-OXOGLUTARATE OXIDOREDUCTASE SUBUNIT KORB-RELATED"/>
    <property type="match status" value="1"/>
</dbReference>
<dbReference type="Pfam" id="PF20169">
    <property type="entry name" value="DUF6537"/>
    <property type="match status" value="1"/>
</dbReference>
<dbReference type="InterPro" id="IPR009014">
    <property type="entry name" value="Transketo_C/PFOR_II"/>
</dbReference>
<dbReference type="InterPro" id="IPR002880">
    <property type="entry name" value="Pyrv_Fd/Flavodoxin_OxRdtase_N"/>
</dbReference>
<dbReference type="SUPFAM" id="SSF52518">
    <property type="entry name" value="Thiamin diphosphate-binding fold (THDP-binding)"/>
    <property type="match status" value="2"/>
</dbReference>
<comment type="caution">
    <text evidence="8">The sequence shown here is derived from an EMBL/GenBank/DDBJ whole genome shotgun (WGS) entry which is preliminary data.</text>
</comment>
<dbReference type="InterPro" id="IPR017896">
    <property type="entry name" value="4Fe4S_Fe-S-bd"/>
</dbReference>
<dbReference type="InterPro" id="IPR046667">
    <property type="entry name" value="DUF6537"/>
</dbReference>
<evidence type="ECO:0000313" key="9">
    <source>
        <dbReference type="Proteomes" id="UP000672602"/>
    </source>
</evidence>
<keyword evidence="5" id="KW-0408">Iron</keyword>
<feature type="domain" description="4Fe-4S ferredoxin-type" evidence="7">
    <location>
        <begin position="643"/>
        <end position="674"/>
    </location>
</feature>
<evidence type="ECO:0000259" key="7">
    <source>
        <dbReference type="PROSITE" id="PS51379"/>
    </source>
</evidence>
<keyword evidence="3" id="KW-0249">Electron transport</keyword>
<dbReference type="CDD" id="cd07034">
    <property type="entry name" value="TPP_PYR_PFOR_IOR-alpha_like"/>
    <property type="match status" value="1"/>
</dbReference>
<dbReference type="PROSITE" id="PS51379">
    <property type="entry name" value="4FE4S_FER_2"/>
    <property type="match status" value="1"/>
</dbReference>
<sequence length="1194" mass="130387">MAEHQTSEQIRQALADVHLDDKYTVDSGRIFLTGTQALVRLPLMQRARDHDAGLKTGGFISGYRGSPLGGLDQQLWKARSFLANGGIHFQPGVNEDLAATAIWGTQQVGLFPGATVDGVFSIWYGKGPGVDRSGDVFRHANLAGTSRHGGVLALAGDDHTCKSSTTAHQTEYAFMDAMIPVLNPSNVQEFLDMGLHGFAMSRYSGCWVAFKTLADTVDTSASVHVDPLRLQTRLPDDFDMPEGGLNARWTGHQPLEQEEMLHKYKLYAALAYARANNLNKVVLKSPKPRLGIVTTGKAYLDVMQALEDLHVDEARAKELGISIYKIGMPWPLEREGIRAFAQDQEEILVVEEKRALMENQLKEQLYNWTTAKRPRVVGKFDEAGEELLPAYGELTPARIAQVLVGRLKALPGGDATGEQDSHFQQRLSFLDAKEKSLAQNKSPMSRLPYFCSGCPHNTSTKVPEGSRAIAGIGCHYMAQWMDRSTATFTQMGGEGMTWVGQAPFTEEKHVFVNLGDGTYFHSGLMAIRAAAAAKVNVTYKILYNDAVAMTGGQPHDGPIDVPTMAAQVVAEGASRLVIVSDEPEKYTTGMFPGGTTIHHRDDLDDIQRELRETEGCSIMIYDQTCAAEKRRRRKRGKFPDPAKRVVINELVCEGCGDCGVKSNCVSVVPKETEFGRKRQIDQSSCNKDFSCLNGFCPSFVTVEGGQLRKGKGAAANASKEAGVADIFETLPHPEAASVEAKPFGILLTGVGGTGVVTIGALIGMAAHLEGKGCSVLDMAGLAQKGGAVTSHIRVGKSPEQIKALRIAAGGADLIMGCDIVVASGMDAMSKSDHGQTRAIINTHQTVTGDFTRNPDWTFPVEEMKNVIAEEVGKDAAHFVEATELAEALMGDSIATNLFMVGYAAQKGLLPVSLEAVERAIELNGVAIEFNKRALLWGRRAAHDLAAVQKLVRRANEQSAAQQTPAEQDDQAIATTLEGMVAKRVDFLRAYQGEKLARRYKDMVDRVVTAEARAVRDSDALARAVARYYFKLLAIKDEYEVARLYTDGSFERMVHAKFEGDYKLKFHLAPPLGAPRDPKTGHLVKKQFGPWMMPAFRLLAKLKGLRGTPFDIFGYTEERKRERALIAEYETVIAEVLGTLGTANHPVAVELASVPEHIRGYGHVKEQHIETAKANEKLLLERFRNPRRAAPAAAE</sequence>
<gene>
    <name evidence="8" type="ORF">KAJ83_17730</name>
</gene>
<dbReference type="Proteomes" id="UP000672602">
    <property type="component" value="Unassembled WGS sequence"/>
</dbReference>
<dbReference type="NCBIfam" id="NF009589">
    <property type="entry name" value="PRK13030.1"/>
    <property type="match status" value="1"/>
</dbReference>
<name>A0A8J7S8K6_9PROT</name>
<keyword evidence="2" id="KW-0004">4Fe-4S</keyword>
<keyword evidence="9" id="KW-1185">Reference proteome</keyword>
<evidence type="ECO:0000313" key="8">
    <source>
        <dbReference type="EMBL" id="MBP5858864.1"/>
    </source>
</evidence>
<dbReference type="PANTHER" id="PTHR48084:SF3">
    <property type="entry name" value="SUBUNIT OF PYRUVATE:FLAVODOXIN OXIDOREDUCTASE"/>
    <property type="match status" value="1"/>
</dbReference>
<dbReference type="InterPro" id="IPR019752">
    <property type="entry name" value="Pyrv/ketoisovalerate_OxRed_cat"/>
</dbReference>
<dbReference type="Pfam" id="PF01558">
    <property type="entry name" value="POR"/>
    <property type="match status" value="1"/>
</dbReference>
<proteinExistence type="predicted"/>
<dbReference type="Pfam" id="PF02775">
    <property type="entry name" value="TPP_enzyme_C"/>
    <property type="match status" value="1"/>
</dbReference>
<dbReference type="GO" id="GO:0030976">
    <property type="term" value="F:thiamine pyrophosphate binding"/>
    <property type="evidence" value="ECO:0007669"/>
    <property type="project" value="InterPro"/>
</dbReference>
<evidence type="ECO:0000256" key="5">
    <source>
        <dbReference type="ARBA" id="ARBA00023004"/>
    </source>
</evidence>
<accession>A0A8J7S8K6</accession>
<evidence type="ECO:0000256" key="2">
    <source>
        <dbReference type="ARBA" id="ARBA00022485"/>
    </source>
</evidence>
<keyword evidence="1" id="KW-0813">Transport</keyword>
<dbReference type="AlphaFoldDB" id="A0A8J7S8K6"/>
<dbReference type="InterPro" id="IPR029061">
    <property type="entry name" value="THDP-binding"/>
</dbReference>
<reference evidence="8" key="1">
    <citation type="submission" date="2021-04" db="EMBL/GenBank/DDBJ databases">
        <authorList>
            <person name="Zhang D.-C."/>
        </authorList>
    </citation>
    <scope>NUCLEOTIDE SEQUENCE</scope>
    <source>
        <strain evidence="8">CGMCC 1.15697</strain>
    </source>
</reference>
<protein>
    <submittedName>
        <fullName evidence="8">Indolepyruvate ferredoxin oxidoreductase family protein</fullName>
    </submittedName>
</protein>